<dbReference type="PRINTS" id="PR00984">
    <property type="entry name" value="TRNASYNTHILE"/>
</dbReference>
<evidence type="ECO:0000256" key="7">
    <source>
        <dbReference type="ARBA" id="ARBA00032665"/>
    </source>
</evidence>
<dbReference type="Gene3D" id="3.90.740.10">
    <property type="entry name" value="Valyl/Leucyl/Isoleucyl-tRNA synthetase, editing domain"/>
    <property type="match status" value="1"/>
</dbReference>
<organism evidence="11">
    <name type="scientific">Cladocopium goreaui</name>
    <dbReference type="NCBI Taxonomy" id="2562237"/>
    <lineage>
        <taxon>Eukaryota</taxon>
        <taxon>Sar</taxon>
        <taxon>Alveolata</taxon>
        <taxon>Dinophyceae</taxon>
        <taxon>Suessiales</taxon>
        <taxon>Symbiodiniaceae</taxon>
        <taxon>Cladocopium</taxon>
    </lineage>
</organism>
<dbReference type="EMBL" id="CAMXCT020000513">
    <property type="protein sequence ID" value="CAL1133185.1"/>
    <property type="molecule type" value="Genomic_DNA"/>
</dbReference>
<dbReference type="GO" id="GO:0002161">
    <property type="term" value="F:aminoacyl-tRNA deacylase activity"/>
    <property type="evidence" value="ECO:0007669"/>
    <property type="project" value="InterPro"/>
</dbReference>
<evidence type="ECO:0000256" key="8">
    <source>
        <dbReference type="ARBA" id="ARBA00048359"/>
    </source>
</evidence>
<evidence type="ECO:0000256" key="9">
    <source>
        <dbReference type="SAM" id="MobiDB-lite"/>
    </source>
</evidence>
<reference evidence="12" key="2">
    <citation type="submission" date="2024-04" db="EMBL/GenBank/DDBJ databases">
        <authorList>
            <person name="Chen Y."/>
            <person name="Shah S."/>
            <person name="Dougan E. K."/>
            <person name="Thang M."/>
            <person name="Chan C."/>
        </authorList>
    </citation>
    <scope>NUCLEOTIDE SEQUENCE [LARGE SCALE GENOMIC DNA]</scope>
</reference>
<evidence type="ECO:0000256" key="5">
    <source>
        <dbReference type="ARBA" id="ARBA00022917"/>
    </source>
</evidence>
<dbReference type="PANTHER" id="PTHR42780:SF1">
    <property type="entry name" value="ISOLEUCINE--TRNA LIGASE, CYTOPLASMIC"/>
    <property type="match status" value="1"/>
</dbReference>
<dbReference type="GO" id="GO:0005509">
    <property type="term" value="F:calcium ion binding"/>
    <property type="evidence" value="ECO:0007669"/>
    <property type="project" value="InterPro"/>
</dbReference>
<dbReference type="InterPro" id="IPR002048">
    <property type="entry name" value="EF_hand_dom"/>
</dbReference>
<dbReference type="GO" id="GO:0005524">
    <property type="term" value="F:ATP binding"/>
    <property type="evidence" value="ECO:0007669"/>
    <property type="project" value="UniProtKB-KW"/>
</dbReference>
<keyword evidence="6" id="KW-0030">Aminoacyl-tRNA synthetase</keyword>
<evidence type="ECO:0000256" key="2">
    <source>
        <dbReference type="ARBA" id="ARBA00022598"/>
    </source>
</evidence>
<accession>A0A9P1BWD5</accession>
<keyword evidence="5" id="KW-0648">Protein biosynthesis</keyword>
<feature type="domain" description="EF-hand" evidence="10">
    <location>
        <begin position="457"/>
        <end position="492"/>
    </location>
</feature>
<dbReference type="SUPFAM" id="SSF47473">
    <property type="entry name" value="EF-hand"/>
    <property type="match status" value="1"/>
</dbReference>
<feature type="compositionally biased region" description="Basic and acidic residues" evidence="9">
    <location>
        <begin position="383"/>
        <end position="392"/>
    </location>
</feature>
<dbReference type="InterPro" id="IPR023586">
    <property type="entry name" value="Ile-tRNA-ligase_type2"/>
</dbReference>
<dbReference type="SUPFAM" id="SSF50677">
    <property type="entry name" value="ValRS/IleRS/LeuRS editing domain"/>
    <property type="match status" value="1"/>
</dbReference>
<dbReference type="EMBL" id="CAMXCT030000513">
    <property type="protein sequence ID" value="CAL4767122.1"/>
    <property type="molecule type" value="Genomic_DNA"/>
</dbReference>
<feature type="domain" description="EF-hand" evidence="10">
    <location>
        <begin position="408"/>
        <end position="443"/>
    </location>
</feature>
<proteinExistence type="predicted"/>
<evidence type="ECO:0000313" key="11">
    <source>
        <dbReference type="EMBL" id="CAI3979810.1"/>
    </source>
</evidence>
<protein>
    <recommendedName>
        <fullName evidence="1">isoleucine--tRNA ligase</fullName>
        <ecNumber evidence="1">6.1.1.5</ecNumber>
    </recommendedName>
    <alternativeName>
        <fullName evidence="7">Isoleucyl-tRNA synthetase</fullName>
    </alternativeName>
</protein>
<evidence type="ECO:0000256" key="4">
    <source>
        <dbReference type="ARBA" id="ARBA00022840"/>
    </source>
</evidence>
<dbReference type="GO" id="GO:0004822">
    <property type="term" value="F:isoleucine-tRNA ligase activity"/>
    <property type="evidence" value="ECO:0007669"/>
    <property type="project" value="UniProtKB-EC"/>
</dbReference>
<dbReference type="AlphaFoldDB" id="A0A9P1BWD5"/>
<dbReference type="FunFam" id="3.40.50.620:FF:000652">
    <property type="entry name" value="Isoleucyl-tRNA synthetase"/>
    <property type="match status" value="1"/>
</dbReference>
<keyword evidence="3" id="KW-0547">Nucleotide-binding</keyword>
<sequence length="572" mass="64783">MFTVTGWCVRAFRVMPYSTACTTPLSNFEVSQNYKEVSDPSIIVQFKLTDEENSYVLAWTTTPWTLPSNLALCVNPELTYLQVQNKTTNTKWIVGKDRWPWICSSVKKNAEKDFTVLWEKKGAELKGIKYEPLFDFFKGKALKGAWQILTDGYVSTEAGTCIVHQAPAFGEDDNRVCLTAGIILKDGTGMVHLIDDSGCFTKEVPDFMGQHVKAADKDIKEKLKKENKLVFNGTEVHNYPHCWRSDTPLIYRAIPSWFIKVEEAREKLIANNNQTYWVPSFVKEKRFHNWLTEARDWCVSRNRYWGTPIPLWVSSDFEEVVCIGSVAELEKYAGREIKDLHRHFIDDIQIPSQKGKGMLKRVDEAKAACAAWVYGDDHGDAHGPYGHGEHGGHGGGHGGHTDGPRYKPEMMDFAGYIKEMDKDGDGLLSLEEAVSSITEIEGVAHPDDPEIVAERDRHVAQLTENFKKSDHNQDGKLTFEEALMLLKHSGGIDVFDCWFESGSMPYGSKHYPFEGKEEFEKGFPAQFIAEGLDQTRGWFYTLMVLGTHLFNKPPFQNLIVNGMVLAVTHLET</sequence>
<feature type="region of interest" description="Disordered" evidence="9">
    <location>
        <begin position="383"/>
        <end position="403"/>
    </location>
</feature>
<dbReference type="Gene3D" id="3.40.50.620">
    <property type="entry name" value="HUPs"/>
    <property type="match status" value="2"/>
</dbReference>
<dbReference type="InterPro" id="IPR011992">
    <property type="entry name" value="EF-hand-dom_pair"/>
</dbReference>
<comment type="caution">
    <text evidence="11">The sequence shown here is derived from an EMBL/GenBank/DDBJ whole genome shotgun (WGS) entry which is preliminary data.</text>
</comment>
<dbReference type="PANTHER" id="PTHR42780">
    <property type="entry name" value="SOLEUCYL-TRNA SYNTHETASE"/>
    <property type="match status" value="1"/>
</dbReference>
<dbReference type="InterPro" id="IPR002301">
    <property type="entry name" value="Ile-tRNA-ligase"/>
</dbReference>
<evidence type="ECO:0000256" key="6">
    <source>
        <dbReference type="ARBA" id="ARBA00023146"/>
    </source>
</evidence>
<dbReference type="Proteomes" id="UP001152797">
    <property type="component" value="Unassembled WGS sequence"/>
</dbReference>
<reference evidence="11" key="1">
    <citation type="submission" date="2022-10" db="EMBL/GenBank/DDBJ databases">
        <authorList>
            <person name="Chen Y."/>
            <person name="Dougan E. K."/>
            <person name="Chan C."/>
            <person name="Rhodes N."/>
            <person name="Thang M."/>
        </authorList>
    </citation>
    <scope>NUCLEOTIDE SEQUENCE</scope>
</reference>
<keyword evidence="2" id="KW-0436">Ligase</keyword>
<dbReference type="OrthoDB" id="1706657at2759"/>
<name>A0A9P1BWD5_9DINO</name>
<dbReference type="Pfam" id="PF00133">
    <property type="entry name" value="tRNA-synt_1"/>
    <property type="match status" value="2"/>
</dbReference>
<comment type="catalytic activity">
    <reaction evidence="8">
        <text>tRNA(Ile) + L-isoleucine + ATP = L-isoleucyl-tRNA(Ile) + AMP + diphosphate</text>
        <dbReference type="Rhea" id="RHEA:11060"/>
        <dbReference type="Rhea" id="RHEA-COMP:9666"/>
        <dbReference type="Rhea" id="RHEA-COMP:9695"/>
        <dbReference type="ChEBI" id="CHEBI:30616"/>
        <dbReference type="ChEBI" id="CHEBI:33019"/>
        <dbReference type="ChEBI" id="CHEBI:58045"/>
        <dbReference type="ChEBI" id="CHEBI:78442"/>
        <dbReference type="ChEBI" id="CHEBI:78528"/>
        <dbReference type="ChEBI" id="CHEBI:456215"/>
        <dbReference type="EC" id="6.1.1.5"/>
    </reaction>
</comment>
<dbReference type="InterPro" id="IPR014729">
    <property type="entry name" value="Rossmann-like_a/b/a_fold"/>
</dbReference>
<dbReference type="EC" id="6.1.1.5" evidence="1"/>
<keyword evidence="4" id="KW-0067">ATP-binding</keyword>
<dbReference type="InterPro" id="IPR002300">
    <property type="entry name" value="aa-tRNA-synth_Ia"/>
</dbReference>
<evidence type="ECO:0000256" key="3">
    <source>
        <dbReference type="ARBA" id="ARBA00022741"/>
    </source>
</evidence>
<dbReference type="SUPFAM" id="SSF52374">
    <property type="entry name" value="Nucleotidylyl transferase"/>
    <property type="match status" value="1"/>
</dbReference>
<evidence type="ECO:0000259" key="10">
    <source>
        <dbReference type="PROSITE" id="PS50222"/>
    </source>
</evidence>
<keyword evidence="13" id="KW-1185">Reference proteome</keyword>
<evidence type="ECO:0000313" key="12">
    <source>
        <dbReference type="EMBL" id="CAL1133185.1"/>
    </source>
</evidence>
<dbReference type="EMBL" id="CAMXCT010000513">
    <property type="protein sequence ID" value="CAI3979810.1"/>
    <property type="molecule type" value="Genomic_DNA"/>
</dbReference>
<dbReference type="SMART" id="SM00054">
    <property type="entry name" value="EFh"/>
    <property type="match status" value="2"/>
</dbReference>
<dbReference type="GO" id="GO:0006428">
    <property type="term" value="P:isoleucyl-tRNA aminoacylation"/>
    <property type="evidence" value="ECO:0007669"/>
    <property type="project" value="InterPro"/>
</dbReference>
<evidence type="ECO:0000256" key="1">
    <source>
        <dbReference type="ARBA" id="ARBA00013165"/>
    </source>
</evidence>
<dbReference type="PROSITE" id="PS50222">
    <property type="entry name" value="EF_HAND_2"/>
    <property type="match status" value="2"/>
</dbReference>
<evidence type="ECO:0000313" key="13">
    <source>
        <dbReference type="Proteomes" id="UP001152797"/>
    </source>
</evidence>
<gene>
    <name evidence="11" type="ORF">C1SCF055_LOCUS7737</name>
</gene>
<dbReference type="InterPro" id="IPR009008">
    <property type="entry name" value="Val/Leu/Ile-tRNA-synth_edit"/>
</dbReference>